<accession>A0A5N1JFG8</accession>
<keyword evidence="2" id="KW-1185">Reference proteome</keyword>
<comment type="caution">
    <text evidence="1">The sequence shown here is derived from an EMBL/GenBank/DDBJ whole genome shotgun (WGS) entry which is preliminary data.</text>
</comment>
<name>A0A5N1JFG8_9BACT</name>
<sequence>MPQSAMKDYIVVHYDGNSTNLTYTDTEEDARAYLAALITTNQVRKDDTLSIVRVCDDYLVYFKRRNNTLKTVLGKKAQTSVSWSEFWLGPTQELLTKLYKKLANLGIASGGR</sequence>
<proteinExistence type="predicted"/>
<dbReference type="Proteomes" id="UP000326344">
    <property type="component" value="Unassembled WGS sequence"/>
</dbReference>
<reference evidence="1 2" key="1">
    <citation type="submission" date="2019-09" db="EMBL/GenBank/DDBJ databases">
        <title>Genome Sequence of Larkinella sp MA1.</title>
        <authorList>
            <person name="Srinivasan S."/>
        </authorList>
    </citation>
    <scope>NUCLEOTIDE SEQUENCE [LARGE SCALE GENOMIC DNA]</scope>
    <source>
        <strain evidence="1 2">MA1</strain>
    </source>
</reference>
<protein>
    <submittedName>
        <fullName evidence="1">Uncharacterized protein</fullName>
    </submittedName>
</protein>
<dbReference type="AlphaFoldDB" id="A0A5N1JFG8"/>
<evidence type="ECO:0000313" key="1">
    <source>
        <dbReference type="EMBL" id="KAA9349876.1"/>
    </source>
</evidence>
<organism evidence="1 2">
    <name type="scientific">Larkinella humicola</name>
    <dbReference type="NCBI Taxonomy" id="2607654"/>
    <lineage>
        <taxon>Bacteria</taxon>
        <taxon>Pseudomonadati</taxon>
        <taxon>Bacteroidota</taxon>
        <taxon>Cytophagia</taxon>
        <taxon>Cytophagales</taxon>
        <taxon>Spirosomataceae</taxon>
        <taxon>Larkinella</taxon>
    </lineage>
</organism>
<dbReference type="RefSeq" id="WP_150879494.1">
    <property type="nucleotide sequence ID" value="NZ_VTWS01000005.1"/>
</dbReference>
<dbReference type="EMBL" id="VTWS01000005">
    <property type="protein sequence ID" value="KAA9349876.1"/>
    <property type="molecule type" value="Genomic_DNA"/>
</dbReference>
<evidence type="ECO:0000313" key="2">
    <source>
        <dbReference type="Proteomes" id="UP000326344"/>
    </source>
</evidence>
<gene>
    <name evidence="1" type="ORF">F0P93_20760</name>
</gene>